<gene>
    <name evidence="1" type="ORF">SAMN05216222_4096</name>
</gene>
<name>A0A1H1ZTY3_9PSED</name>
<dbReference type="EMBL" id="LT629762">
    <property type="protein sequence ID" value="SDT37281.1"/>
    <property type="molecule type" value="Genomic_DNA"/>
</dbReference>
<dbReference type="Proteomes" id="UP000198481">
    <property type="component" value="Chromosome I"/>
</dbReference>
<evidence type="ECO:0000313" key="1">
    <source>
        <dbReference type="EMBL" id="SDT37281.1"/>
    </source>
</evidence>
<reference evidence="1 2" key="1">
    <citation type="submission" date="2016-10" db="EMBL/GenBank/DDBJ databases">
        <authorList>
            <person name="de Groot N.N."/>
        </authorList>
    </citation>
    <scope>NUCLEOTIDE SEQUENCE [LARGE SCALE GENOMIC DNA]</scope>
    <source>
        <strain evidence="1 2">LMG 26867</strain>
    </source>
</reference>
<organism evidence="1 2">
    <name type="scientific">Pseudomonas prosekii</name>
    <dbReference type="NCBI Taxonomy" id="1148509"/>
    <lineage>
        <taxon>Bacteria</taxon>
        <taxon>Pseudomonadati</taxon>
        <taxon>Pseudomonadota</taxon>
        <taxon>Gammaproteobacteria</taxon>
        <taxon>Pseudomonadales</taxon>
        <taxon>Pseudomonadaceae</taxon>
        <taxon>Pseudomonas</taxon>
    </lineage>
</organism>
<proteinExistence type="predicted"/>
<accession>A0A1H1ZTY3</accession>
<evidence type="ECO:0000313" key="2">
    <source>
        <dbReference type="Proteomes" id="UP000198481"/>
    </source>
</evidence>
<protein>
    <submittedName>
        <fullName evidence="1">Uncharacterized protein</fullName>
    </submittedName>
</protein>
<dbReference type="RefSeq" id="WP_092278752.1">
    <property type="nucleotide sequence ID" value="NZ_LT629762.1"/>
</dbReference>
<sequence length="165" mass="18416">MTCDDDKNSSDIDAAVENVTSANDIIFQSYQQAKASGAVQIEDIVVRYDNYKAELTVSYWWGNDGALLYGYSMQYRVTSNGRTSGDLTFGVNGDSGQVWKRLLTQNAIQDGEWHDIASGGWVGSPLKTGSLYFKYIFDRGNTWDPAAEAWLKVDYKNTLAEKEIP</sequence>
<dbReference type="AlphaFoldDB" id="A0A1H1ZTY3"/>